<feature type="transmembrane region" description="Helical" evidence="1">
    <location>
        <begin position="7"/>
        <end position="25"/>
    </location>
</feature>
<feature type="transmembrane region" description="Helical" evidence="1">
    <location>
        <begin position="73"/>
        <end position="90"/>
    </location>
</feature>
<name>A0ABS4FB08_9BACL</name>
<comment type="caution">
    <text evidence="2">The sequence shown here is derived from an EMBL/GenBank/DDBJ whole genome shotgun (WGS) entry which is preliminary data.</text>
</comment>
<keyword evidence="1" id="KW-1133">Transmembrane helix</keyword>
<evidence type="ECO:0000313" key="3">
    <source>
        <dbReference type="Proteomes" id="UP000706926"/>
    </source>
</evidence>
<dbReference type="RefSeq" id="WP_040737880.1">
    <property type="nucleotide sequence ID" value="NZ_BOSA01000005.1"/>
</dbReference>
<evidence type="ECO:0000256" key="1">
    <source>
        <dbReference type="SAM" id="Phobius"/>
    </source>
</evidence>
<dbReference type="GeneID" id="95404536"/>
<reference evidence="2 3" key="1">
    <citation type="submission" date="2021-03" db="EMBL/GenBank/DDBJ databases">
        <title>Genomic Encyclopedia of Type Strains, Phase IV (KMG-IV): sequencing the most valuable type-strain genomes for metagenomic binning, comparative biology and taxonomic classification.</title>
        <authorList>
            <person name="Goeker M."/>
        </authorList>
    </citation>
    <scope>NUCLEOTIDE SEQUENCE [LARGE SCALE GENOMIC DNA]</scope>
    <source>
        <strain evidence="2 3">DSM 15596</strain>
    </source>
</reference>
<sequence>MKQGKSYLIAACVSLLVPIIHLGFLEISTNIKNSKQNHDPNLFGQEIVINTDITDAFYLYWYSYTAPDFVRDYFLTLLFFIGIFLFRRIFRREKGLDSLAIDMYSRFGAASIYSRSQGKFKGVDLKKHQCGRVFIETIL</sequence>
<keyword evidence="3" id="KW-1185">Reference proteome</keyword>
<dbReference type="Proteomes" id="UP000706926">
    <property type="component" value="Unassembled WGS sequence"/>
</dbReference>
<proteinExistence type="predicted"/>
<evidence type="ECO:0000313" key="2">
    <source>
        <dbReference type="EMBL" id="MBP1893442.1"/>
    </source>
</evidence>
<protein>
    <submittedName>
        <fullName evidence="2">Uncharacterized protein</fullName>
    </submittedName>
</protein>
<organism evidence="2 3">
    <name type="scientific">Paenibacillus lactis</name>
    <dbReference type="NCBI Taxonomy" id="228574"/>
    <lineage>
        <taxon>Bacteria</taxon>
        <taxon>Bacillati</taxon>
        <taxon>Bacillota</taxon>
        <taxon>Bacilli</taxon>
        <taxon>Bacillales</taxon>
        <taxon>Paenibacillaceae</taxon>
        <taxon>Paenibacillus</taxon>
    </lineage>
</organism>
<dbReference type="EMBL" id="JAGGKI010000005">
    <property type="protein sequence ID" value="MBP1893442.1"/>
    <property type="molecule type" value="Genomic_DNA"/>
</dbReference>
<accession>A0ABS4FB08</accession>
<keyword evidence="1" id="KW-0472">Membrane</keyword>
<gene>
    <name evidence="2" type="ORF">J2Z18_002544</name>
</gene>
<keyword evidence="1" id="KW-0812">Transmembrane</keyword>